<evidence type="ECO:0000313" key="1">
    <source>
        <dbReference type="EMBL" id="KAK4028350.1"/>
    </source>
</evidence>
<sequence length="133" mass="15309">MLPSLALQAEFYGTFKVPCLVCLHEVCLPLLVDRGQSVAFFRNVGISTCPQKSDLTRQQSHRNLNFKSGSDEDYLVRFREQVVIKAIVRRSACKEQRRIQYETEWLFHCLLLRIKSPKAYDHPRGDGKSGILP</sequence>
<name>A0ABR0ATA7_9CRUS</name>
<comment type="caution">
    <text evidence="1">The sequence shown here is derived from an EMBL/GenBank/DDBJ whole genome shotgun (WGS) entry which is preliminary data.</text>
</comment>
<accession>A0ABR0ATA7</accession>
<gene>
    <name evidence="1" type="ORF">OUZ56_017630</name>
</gene>
<organism evidence="1 2">
    <name type="scientific">Daphnia magna</name>
    <dbReference type="NCBI Taxonomy" id="35525"/>
    <lineage>
        <taxon>Eukaryota</taxon>
        <taxon>Metazoa</taxon>
        <taxon>Ecdysozoa</taxon>
        <taxon>Arthropoda</taxon>
        <taxon>Crustacea</taxon>
        <taxon>Branchiopoda</taxon>
        <taxon>Diplostraca</taxon>
        <taxon>Cladocera</taxon>
        <taxon>Anomopoda</taxon>
        <taxon>Daphniidae</taxon>
        <taxon>Daphnia</taxon>
    </lineage>
</organism>
<reference evidence="1 2" key="1">
    <citation type="journal article" date="2023" name="Nucleic Acids Res.">
        <title>The hologenome of Daphnia magna reveals possible DNA methylation and microbiome-mediated evolution of the host genome.</title>
        <authorList>
            <person name="Chaturvedi A."/>
            <person name="Li X."/>
            <person name="Dhandapani V."/>
            <person name="Marshall H."/>
            <person name="Kissane S."/>
            <person name="Cuenca-Cambronero M."/>
            <person name="Asole G."/>
            <person name="Calvet F."/>
            <person name="Ruiz-Romero M."/>
            <person name="Marangio P."/>
            <person name="Guigo R."/>
            <person name="Rago D."/>
            <person name="Mirbahai L."/>
            <person name="Eastwood N."/>
            <person name="Colbourne J.K."/>
            <person name="Zhou J."/>
            <person name="Mallon E."/>
            <person name="Orsini L."/>
        </authorList>
    </citation>
    <scope>NUCLEOTIDE SEQUENCE [LARGE SCALE GENOMIC DNA]</scope>
    <source>
        <strain evidence="1">LRV0_1</strain>
    </source>
</reference>
<proteinExistence type="predicted"/>
<keyword evidence="2" id="KW-1185">Reference proteome</keyword>
<evidence type="ECO:0000313" key="2">
    <source>
        <dbReference type="Proteomes" id="UP001234178"/>
    </source>
</evidence>
<dbReference type="Proteomes" id="UP001234178">
    <property type="component" value="Unassembled WGS sequence"/>
</dbReference>
<protein>
    <submittedName>
        <fullName evidence="1">Uncharacterized protein</fullName>
    </submittedName>
</protein>
<dbReference type="EMBL" id="JAOYFB010000038">
    <property type="protein sequence ID" value="KAK4028350.1"/>
    <property type="molecule type" value="Genomic_DNA"/>
</dbReference>